<evidence type="ECO:0000313" key="2">
    <source>
        <dbReference type="Proteomes" id="UP000580250"/>
    </source>
</evidence>
<reference evidence="1 2" key="1">
    <citation type="submission" date="2020-08" db="EMBL/GenBank/DDBJ databases">
        <authorList>
            <person name="Koutsovoulos G."/>
            <person name="Danchin GJ E."/>
        </authorList>
    </citation>
    <scope>NUCLEOTIDE SEQUENCE [LARGE SCALE GENOMIC DNA]</scope>
</reference>
<name>A0A6V7VTN4_MELEN</name>
<gene>
    <name evidence="1" type="ORF">MENT_LOCUS30250</name>
</gene>
<dbReference type="EMBL" id="CAJEWN010000316">
    <property type="protein sequence ID" value="CAD2178316.1"/>
    <property type="molecule type" value="Genomic_DNA"/>
</dbReference>
<accession>A0A6V7VTN4</accession>
<comment type="caution">
    <text evidence="1">The sequence shown here is derived from an EMBL/GenBank/DDBJ whole genome shotgun (WGS) entry which is preliminary data.</text>
</comment>
<protein>
    <submittedName>
        <fullName evidence="1">Uncharacterized protein</fullName>
    </submittedName>
</protein>
<sequence>MKLIKKEELNLAILKLDKQIHENGDLNNINFEELQKYKENLKRIITTIDTALNTMENNEIEEKGEKEGENNLNKNKLIKQLIKDNFKIKSAISSSLPNWRSKYLLNRINSFNKNVEENIRKSPFN</sequence>
<dbReference type="Proteomes" id="UP000580250">
    <property type="component" value="Unassembled WGS sequence"/>
</dbReference>
<dbReference type="AlphaFoldDB" id="A0A6V7VTN4"/>
<evidence type="ECO:0000313" key="1">
    <source>
        <dbReference type="EMBL" id="CAD2178316.1"/>
    </source>
</evidence>
<organism evidence="1 2">
    <name type="scientific">Meloidogyne enterolobii</name>
    <name type="common">Root-knot nematode worm</name>
    <name type="synonym">Meloidogyne mayaguensis</name>
    <dbReference type="NCBI Taxonomy" id="390850"/>
    <lineage>
        <taxon>Eukaryota</taxon>
        <taxon>Metazoa</taxon>
        <taxon>Ecdysozoa</taxon>
        <taxon>Nematoda</taxon>
        <taxon>Chromadorea</taxon>
        <taxon>Rhabditida</taxon>
        <taxon>Tylenchina</taxon>
        <taxon>Tylenchomorpha</taxon>
        <taxon>Tylenchoidea</taxon>
        <taxon>Meloidogynidae</taxon>
        <taxon>Meloidogyninae</taxon>
        <taxon>Meloidogyne</taxon>
    </lineage>
</organism>
<proteinExistence type="predicted"/>